<comment type="caution">
    <text evidence="2">The sequence shown here is derived from an EMBL/GenBank/DDBJ whole genome shotgun (WGS) entry which is preliminary data.</text>
</comment>
<evidence type="ECO:0000313" key="3">
    <source>
        <dbReference type="EMBL" id="KAA1134323.1"/>
    </source>
</evidence>
<protein>
    <submittedName>
        <fullName evidence="2">Uncharacterized protein</fullName>
    </submittedName>
</protein>
<accession>A0A5B0PAL8</accession>
<name>A0A5B0PAL8_PUCGR</name>
<evidence type="ECO:0000313" key="4">
    <source>
        <dbReference type="Proteomes" id="UP000324748"/>
    </source>
</evidence>
<proteinExistence type="predicted"/>
<reference evidence="4 5" key="1">
    <citation type="submission" date="2019-05" db="EMBL/GenBank/DDBJ databases">
        <title>Emergence of the Ug99 lineage of the wheat stem rust pathogen through somatic hybridization.</title>
        <authorList>
            <person name="Li F."/>
            <person name="Upadhyaya N.M."/>
            <person name="Sperschneider J."/>
            <person name="Matny O."/>
            <person name="Nguyen-Phuc H."/>
            <person name="Mago R."/>
            <person name="Raley C."/>
            <person name="Miller M.E."/>
            <person name="Silverstein K.A.T."/>
            <person name="Henningsen E."/>
            <person name="Hirsch C.D."/>
            <person name="Visser B."/>
            <person name="Pretorius Z.A."/>
            <person name="Steffenson B.J."/>
            <person name="Schwessinger B."/>
            <person name="Dodds P.N."/>
            <person name="Figueroa M."/>
        </authorList>
    </citation>
    <scope>NUCLEOTIDE SEQUENCE [LARGE SCALE GENOMIC DNA]</scope>
    <source>
        <strain evidence="2">21-0</strain>
        <strain evidence="3 5">Ug99</strain>
    </source>
</reference>
<dbReference type="Proteomes" id="UP000324748">
    <property type="component" value="Unassembled WGS sequence"/>
</dbReference>
<sequence length="50" mass="5384">MLDKKKTSVDHSNLIGTDSDDHINALAYSELDASPSQVWEHRASPASSAS</sequence>
<evidence type="ECO:0000313" key="2">
    <source>
        <dbReference type="EMBL" id="KAA1097328.1"/>
    </source>
</evidence>
<gene>
    <name evidence="2" type="ORF">PGT21_003105</name>
    <name evidence="3" type="ORF">PGTUg99_035189</name>
</gene>
<feature type="region of interest" description="Disordered" evidence="1">
    <location>
        <begin position="30"/>
        <end position="50"/>
    </location>
</feature>
<keyword evidence="4" id="KW-1185">Reference proteome</keyword>
<organism evidence="2 4">
    <name type="scientific">Puccinia graminis f. sp. tritici</name>
    <dbReference type="NCBI Taxonomy" id="56615"/>
    <lineage>
        <taxon>Eukaryota</taxon>
        <taxon>Fungi</taxon>
        <taxon>Dikarya</taxon>
        <taxon>Basidiomycota</taxon>
        <taxon>Pucciniomycotina</taxon>
        <taxon>Pucciniomycetes</taxon>
        <taxon>Pucciniales</taxon>
        <taxon>Pucciniaceae</taxon>
        <taxon>Puccinia</taxon>
    </lineage>
</organism>
<evidence type="ECO:0000313" key="5">
    <source>
        <dbReference type="Proteomes" id="UP000325313"/>
    </source>
</evidence>
<dbReference type="Proteomes" id="UP000325313">
    <property type="component" value="Unassembled WGS sequence"/>
</dbReference>
<dbReference type="EMBL" id="VSWC01000066">
    <property type="protein sequence ID" value="KAA1097328.1"/>
    <property type="molecule type" value="Genomic_DNA"/>
</dbReference>
<evidence type="ECO:0000256" key="1">
    <source>
        <dbReference type="SAM" id="MobiDB-lite"/>
    </source>
</evidence>
<dbReference type="AlphaFoldDB" id="A0A5B0PAL8"/>
<dbReference type="EMBL" id="VDEP01000069">
    <property type="protein sequence ID" value="KAA1134323.1"/>
    <property type="molecule type" value="Genomic_DNA"/>
</dbReference>